<evidence type="ECO:0000256" key="6">
    <source>
        <dbReference type="RuleBase" id="RU363076"/>
    </source>
</evidence>
<protein>
    <recommendedName>
        <fullName evidence="6">SURF1-like protein</fullName>
    </recommendedName>
</protein>
<dbReference type="CDD" id="cd06662">
    <property type="entry name" value="SURF1"/>
    <property type="match status" value="1"/>
</dbReference>
<keyword evidence="3 6" id="KW-0812">Transmembrane</keyword>
<proteinExistence type="inferred from homology"/>
<dbReference type="GO" id="GO:0005886">
    <property type="term" value="C:plasma membrane"/>
    <property type="evidence" value="ECO:0007669"/>
    <property type="project" value="UniProtKB-SubCell"/>
</dbReference>
<comment type="caution">
    <text evidence="7">The sequence shown here is derived from an EMBL/GenBank/DDBJ whole genome shotgun (WGS) entry which is preliminary data.</text>
</comment>
<organism evidence="7 8">
    <name type="scientific">Candidatus Methylophosphatis roskildensis</name>
    <dbReference type="NCBI Taxonomy" id="2899263"/>
    <lineage>
        <taxon>Bacteria</taxon>
        <taxon>Pseudomonadati</taxon>
        <taxon>Pseudomonadota</taxon>
        <taxon>Betaproteobacteria</taxon>
        <taxon>Nitrosomonadales</taxon>
        <taxon>Sterolibacteriaceae</taxon>
        <taxon>Candidatus Methylophosphatis</taxon>
    </lineage>
</organism>
<evidence type="ECO:0000313" key="7">
    <source>
        <dbReference type="EMBL" id="MBK6972124.1"/>
    </source>
</evidence>
<evidence type="ECO:0000256" key="3">
    <source>
        <dbReference type="ARBA" id="ARBA00022692"/>
    </source>
</evidence>
<name>A0A9D7E0X5_9PROT</name>
<dbReference type="InterPro" id="IPR002994">
    <property type="entry name" value="Surf1/Shy1"/>
</dbReference>
<dbReference type="AlphaFoldDB" id="A0A9D7E0X5"/>
<dbReference type="InterPro" id="IPR045214">
    <property type="entry name" value="Surf1/Surf4"/>
</dbReference>
<dbReference type="EMBL" id="JADJEV010000002">
    <property type="protein sequence ID" value="MBK6972124.1"/>
    <property type="molecule type" value="Genomic_DNA"/>
</dbReference>
<gene>
    <name evidence="7" type="ORF">IPH26_03935</name>
</gene>
<evidence type="ECO:0000256" key="5">
    <source>
        <dbReference type="ARBA" id="ARBA00023136"/>
    </source>
</evidence>
<keyword evidence="4 6" id="KW-1133">Transmembrane helix</keyword>
<dbReference type="Pfam" id="PF02104">
    <property type="entry name" value="SURF1"/>
    <property type="match status" value="1"/>
</dbReference>
<dbReference type="Proteomes" id="UP000807785">
    <property type="component" value="Unassembled WGS sequence"/>
</dbReference>
<dbReference type="PROSITE" id="PS50895">
    <property type="entry name" value="SURF1"/>
    <property type="match status" value="1"/>
</dbReference>
<comment type="similarity">
    <text evidence="2 6">Belongs to the SURF1 family.</text>
</comment>
<keyword evidence="5 6" id="KW-0472">Membrane</keyword>
<comment type="caution">
    <text evidence="6">Lacks conserved residue(s) required for the propagation of feature annotation.</text>
</comment>
<dbReference type="PANTHER" id="PTHR23427:SF2">
    <property type="entry name" value="SURFEIT LOCUS PROTEIN 1"/>
    <property type="match status" value="1"/>
</dbReference>
<sequence length="232" mass="25841">MKRLVPALLGTVLIVTGVVAGSWQLDRAAQKLAMQAKLDEGRGRAPIDIGASSANPREVEYQRARAHGTWLANRTVLIDNKVRGGIPGYYVVTPLRLDGSTTHLLVQRGWIAGIPDRREPEIRTPSGEVEVVGELRIPASRVFELSSAPPQGRVWQNLTLDRFREATGLSLQPVVMLQTSDADDGLERTWDRPDLGIDKHRGYALQWFGLAFATACAFAVYIYRGRKRMRER</sequence>
<reference evidence="7" key="1">
    <citation type="submission" date="2020-10" db="EMBL/GenBank/DDBJ databases">
        <title>Connecting structure to function with the recovery of over 1000 high-quality activated sludge metagenome-assembled genomes encoding full-length rRNA genes using long-read sequencing.</title>
        <authorList>
            <person name="Singleton C.M."/>
            <person name="Petriglieri F."/>
            <person name="Kristensen J.M."/>
            <person name="Kirkegaard R.H."/>
            <person name="Michaelsen T.Y."/>
            <person name="Andersen M.H."/>
            <person name="Karst S.M."/>
            <person name="Dueholm M.S."/>
            <person name="Nielsen P.H."/>
            <person name="Albertsen M."/>
        </authorList>
    </citation>
    <scope>NUCLEOTIDE SEQUENCE</scope>
    <source>
        <strain evidence="7">Bjer_18-Q3-R1-45_BAT3C.347</strain>
    </source>
</reference>
<evidence type="ECO:0000256" key="2">
    <source>
        <dbReference type="ARBA" id="ARBA00007165"/>
    </source>
</evidence>
<keyword evidence="6" id="KW-1003">Cell membrane</keyword>
<dbReference type="PANTHER" id="PTHR23427">
    <property type="entry name" value="SURFEIT LOCUS PROTEIN"/>
    <property type="match status" value="1"/>
</dbReference>
<evidence type="ECO:0000256" key="1">
    <source>
        <dbReference type="ARBA" id="ARBA00004370"/>
    </source>
</evidence>
<evidence type="ECO:0000313" key="8">
    <source>
        <dbReference type="Proteomes" id="UP000807785"/>
    </source>
</evidence>
<accession>A0A9D7E0X5</accession>
<feature type="transmembrane region" description="Helical" evidence="6">
    <location>
        <begin position="203"/>
        <end position="223"/>
    </location>
</feature>
<evidence type="ECO:0000256" key="4">
    <source>
        <dbReference type="ARBA" id="ARBA00022989"/>
    </source>
</evidence>
<comment type="subcellular location">
    <subcellularLocation>
        <location evidence="6">Cell membrane</location>
        <topology evidence="6">Multi-pass membrane protein</topology>
    </subcellularLocation>
    <subcellularLocation>
        <location evidence="1">Membrane</location>
    </subcellularLocation>
</comment>